<feature type="transmembrane region" description="Helical" evidence="1">
    <location>
        <begin position="334"/>
        <end position="353"/>
    </location>
</feature>
<feature type="transmembrane region" description="Helical" evidence="1">
    <location>
        <begin position="135"/>
        <end position="153"/>
    </location>
</feature>
<feature type="transmembrane region" description="Helical" evidence="1">
    <location>
        <begin position="179"/>
        <end position="209"/>
    </location>
</feature>
<evidence type="ECO:0000313" key="2">
    <source>
        <dbReference type="EMBL" id="GAA3521835.1"/>
    </source>
</evidence>
<keyword evidence="1" id="KW-0472">Membrane</keyword>
<gene>
    <name evidence="2" type="ORF">GCM10022263_07340</name>
</gene>
<sequence length="442" mass="46079">MFGVAVFLLYSLGTLHPPITGDVWSADLGAWRLATSATPWLDDVDPDQLPAWPGVDGVSSSGLWTATNPDNGHLTVARSPGVVLAGVPAYVVAGWFDGAAGRFSDAPGSLTAALLVSVAATLLLSCTARLVPFRAALACAGALAVGTPLWSVAGNDLWPHSVGVLGIAGMAWAASRERWWLVGVFGGVALVGRLHLALVVAAVGVGVAIARRRPGIAIRVAGGSLPFLVASSAWGHWLYGSWSPTTGYAASTLGAWPASRDWGERAGDLAGALVSPGVGVLIWTPCLLLVLPFLARAWRDAPDWTRSLALGGIVYLAIQVYLNPFDGGTGFWGYRLPLETLCACFPLLVLAAVRMGRRTRIAASVLVGLQVGLLAIGVLFGAASTDADGDGDAWRYNLALDAYRENPPAFLLILGMGATAAYLLARWPQRPRLGHGEVVPKG</sequence>
<feature type="transmembrane region" description="Helical" evidence="1">
    <location>
        <begin position="407"/>
        <end position="425"/>
    </location>
</feature>
<keyword evidence="3" id="KW-1185">Reference proteome</keyword>
<proteinExistence type="predicted"/>
<feature type="transmembrane region" description="Helical" evidence="1">
    <location>
        <begin position="269"/>
        <end position="291"/>
    </location>
</feature>
<dbReference type="RefSeq" id="WP_218232554.1">
    <property type="nucleotide sequence ID" value="NZ_BAABBB010000004.1"/>
</dbReference>
<evidence type="ECO:0000313" key="3">
    <source>
        <dbReference type="Proteomes" id="UP001500301"/>
    </source>
</evidence>
<accession>A0ABP6UVU5</accession>
<protein>
    <recommendedName>
        <fullName evidence="4">DUF2142 domain-containing protein</fullName>
    </recommendedName>
</protein>
<feature type="transmembrane region" description="Helical" evidence="1">
    <location>
        <begin position="365"/>
        <end position="387"/>
    </location>
</feature>
<organism evidence="2 3">
    <name type="scientific">Nocardioides daeguensis</name>
    <dbReference type="NCBI Taxonomy" id="908359"/>
    <lineage>
        <taxon>Bacteria</taxon>
        <taxon>Bacillati</taxon>
        <taxon>Actinomycetota</taxon>
        <taxon>Actinomycetes</taxon>
        <taxon>Propionibacteriales</taxon>
        <taxon>Nocardioidaceae</taxon>
        <taxon>Nocardioides</taxon>
    </lineage>
</organism>
<keyword evidence="1" id="KW-1133">Transmembrane helix</keyword>
<evidence type="ECO:0008006" key="4">
    <source>
        <dbReference type="Google" id="ProtNLM"/>
    </source>
</evidence>
<dbReference type="Proteomes" id="UP001500301">
    <property type="component" value="Unassembled WGS sequence"/>
</dbReference>
<feature type="transmembrane region" description="Helical" evidence="1">
    <location>
        <begin position="110"/>
        <end position="128"/>
    </location>
</feature>
<evidence type="ECO:0000256" key="1">
    <source>
        <dbReference type="SAM" id="Phobius"/>
    </source>
</evidence>
<keyword evidence="1" id="KW-0812">Transmembrane</keyword>
<dbReference type="EMBL" id="BAABBB010000004">
    <property type="protein sequence ID" value="GAA3521835.1"/>
    <property type="molecule type" value="Genomic_DNA"/>
</dbReference>
<reference evidence="3" key="1">
    <citation type="journal article" date="2019" name="Int. J. Syst. Evol. Microbiol.">
        <title>The Global Catalogue of Microorganisms (GCM) 10K type strain sequencing project: providing services to taxonomists for standard genome sequencing and annotation.</title>
        <authorList>
            <consortium name="The Broad Institute Genomics Platform"/>
            <consortium name="The Broad Institute Genome Sequencing Center for Infectious Disease"/>
            <person name="Wu L."/>
            <person name="Ma J."/>
        </authorList>
    </citation>
    <scope>NUCLEOTIDE SEQUENCE [LARGE SCALE GENOMIC DNA]</scope>
    <source>
        <strain evidence="3">JCM 17460</strain>
    </source>
</reference>
<feature type="transmembrane region" description="Helical" evidence="1">
    <location>
        <begin position="216"/>
        <end position="239"/>
    </location>
</feature>
<name>A0ABP6UVU5_9ACTN</name>
<feature type="transmembrane region" description="Helical" evidence="1">
    <location>
        <begin position="303"/>
        <end position="322"/>
    </location>
</feature>
<comment type="caution">
    <text evidence="2">The sequence shown here is derived from an EMBL/GenBank/DDBJ whole genome shotgun (WGS) entry which is preliminary data.</text>
</comment>